<protein>
    <recommendedName>
        <fullName evidence="5">YfhO family protein</fullName>
    </recommendedName>
</protein>
<gene>
    <name evidence="2" type="ORF">CVS54_02371</name>
    <name evidence="3" type="ORF">CVS54_02401</name>
</gene>
<feature type="transmembrane region" description="Helical" evidence="1">
    <location>
        <begin position="362"/>
        <end position="379"/>
    </location>
</feature>
<feature type="transmembrane region" description="Helical" evidence="1">
    <location>
        <begin position="309"/>
        <end position="326"/>
    </location>
</feature>
<dbReference type="EMBL" id="CP031422">
    <property type="protein sequence ID" value="AZS41056.1"/>
    <property type="molecule type" value="Genomic_DNA"/>
</dbReference>
<feature type="transmembrane region" description="Helical" evidence="1">
    <location>
        <begin position="702"/>
        <end position="720"/>
    </location>
</feature>
<feature type="transmembrane region" description="Helical" evidence="1">
    <location>
        <begin position="446"/>
        <end position="463"/>
    </location>
</feature>
<dbReference type="KEGG" id="moy:CVS54_02371"/>
<keyword evidence="1" id="KW-1133">Transmembrane helix</keyword>
<dbReference type="KEGG" id="moy:CVS54_02401"/>
<dbReference type="Proteomes" id="UP000274841">
    <property type="component" value="Chromosome"/>
</dbReference>
<proteinExistence type="predicted"/>
<reference evidence="3 4" key="1">
    <citation type="submission" date="2018-08" db="EMBL/GenBank/DDBJ databases">
        <title>Microbacterium oxydans strain HG3.</title>
        <authorList>
            <person name="ORTET P."/>
        </authorList>
    </citation>
    <scope>NUCLEOTIDE SEQUENCE [LARGE SCALE GENOMIC DNA]</scope>
    <source>
        <strain evidence="3 4">HG3</strain>
    </source>
</reference>
<feature type="transmembrane region" description="Helical" evidence="1">
    <location>
        <begin position="144"/>
        <end position="162"/>
    </location>
</feature>
<evidence type="ECO:0000256" key="1">
    <source>
        <dbReference type="SAM" id="Phobius"/>
    </source>
</evidence>
<keyword evidence="1" id="KW-0812">Transmembrane</keyword>
<name>A0A3Q9J522_9MICO</name>
<dbReference type="EMBL" id="CP031422">
    <property type="protein sequence ID" value="AZS41026.1"/>
    <property type="molecule type" value="Genomic_DNA"/>
</dbReference>
<evidence type="ECO:0000313" key="4">
    <source>
        <dbReference type="Proteomes" id="UP000274841"/>
    </source>
</evidence>
<organism evidence="3 4">
    <name type="scientific">Microbacterium oxydans</name>
    <dbReference type="NCBI Taxonomy" id="82380"/>
    <lineage>
        <taxon>Bacteria</taxon>
        <taxon>Bacillati</taxon>
        <taxon>Actinomycetota</taxon>
        <taxon>Actinomycetes</taxon>
        <taxon>Micrococcales</taxon>
        <taxon>Microbacteriaceae</taxon>
        <taxon>Microbacterium</taxon>
    </lineage>
</organism>
<dbReference type="RefSeq" id="WP_127012362.1">
    <property type="nucleotide sequence ID" value="NZ_CP031422.1"/>
</dbReference>
<feature type="transmembrane region" description="Helical" evidence="1">
    <location>
        <begin position="238"/>
        <end position="257"/>
    </location>
</feature>
<evidence type="ECO:0008006" key="5">
    <source>
        <dbReference type="Google" id="ProtNLM"/>
    </source>
</evidence>
<feature type="transmembrane region" description="Helical" evidence="1">
    <location>
        <begin position="415"/>
        <end position="434"/>
    </location>
</feature>
<dbReference type="AlphaFoldDB" id="A0A3Q9J522"/>
<evidence type="ECO:0000313" key="2">
    <source>
        <dbReference type="EMBL" id="AZS41026.1"/>
    </source>
</evidence>
<feature type="transmembrane region" description="Helical" evidence="1">
    <location>
        <begin position="338"/>
        <end position="356"/>
    </location>
</feature>
<feature type="transmembrane region" description="Helical" evidence="1">
    <location>
        <begin position="391"/>
        <end position="409"/>
    </location>
</feature>
<sequence>MLNTVETPHLTKSPRRALSSVTASATFWWAASLLTVAVICVIRVVRAPRFFFWDDSQLGAYGQWYGLGDRLLNGDLSLLSPGSWQGGNYLAEGQWGIFNPLTWLIAIGTHAVDNALIYTTIVKVVLLLLLATGAFLLARSYGAAPWWAALAGVIAATGGQTIFMDAPSWVTGLQNIAMFALSWWALRRHLDGKMGPWLYILFAYLLVTAGYVFGVIELAVLLLAIVVERAIVRDWVNVTRVLLVGVYTALVAVLIYLPGLLTSPVTARASADILNDQFLNMDLGDLATSVITTATSSVRGYWGDLVPVPLQYVSWLIPLLVLCGSWRRSLASLKIPAIMLVFSVALVVGPSVIGPLRYPARMMPYVVLAVAVIIAVVASNGMPRRVDPRRAWIAVGLTVVSGWLAWAAQPASWKWVLLATVLQGAVFLLLAARGRLGVLVSSGPRKAGVLLVASLLVMVPQIVKYPTSPLGNFNVPSSVSTMRDVAADWDPGIFTVGDVYSLQFGAPGSYEESLLANLWYVTGKEAASVYTVLPFKAFSEKLCVDLRGWTCPDAFDALFEETDGQTLADDMSLNTVVVVKGDGLERIGSAPAGWSVEDREFTWLLTRDEPVDRAGGIARTSGDAEVSLVSRDDMSVTVHVDSVGERGGSVVFSRLAWPGYSADGGQIADPDLGFLLTLDLSKEDAGKDITVTFRPPGWNLELASAGGAVLAAIAAGVIWFRRRRA</sequence>
<evidence type="ECO:0000313" key="3">
    <source>
        <dbReference type="EMBL" id="AZS41056.1"/>
    </source>
</evidence>
<keyword evidence="1" id="KW-0472">Membrane</keyword>
<feature type="transmembrane region" description="Helical" evidence="1">
    <location>
        <begin position="115"/>
        <end position="138"/>
    </location>
</feature>
<feature type="transmembrane region" description="Helical" evidence="1">
    <location>
        <begin position="26"/>
        <end position="45"/>
    </location>
</feature>
<feature type="transmembrane region" description="Helical" evidence="1">
    <location>
        <begin position="198"/>
        <end position="226"/>
    </location>
</feature>
<accession>A0A3Q9J522</accession>